<gene>
    <name evidence="6" type="ORF">J2W91_000209</name>
</gene>
<dbReference type="PANTHER" id="PTHR37326">
    <property type="entry name" value="BLL3975 PROTEIN"/>
    <property type="match status" value="1"/>
</dbReference>
<dbReference type="InterPro" id="IPR053138">
    <property type="entry name" value="N-alpha-Ac-DABA_deacetylase"/>
</dbReference>
<dbReference type="PANTHER" id="PTHR37326:SF1">
    <property type="entry name" value="BLL3975 PROTEIN"/>
    <property type="match status" value="1"/>
</dbReference>
<keyword evidence="2" id="KW-0479">Metal-binding</keyword>
<dbReference type="Proteomes" id="UP001254832">
    <property type="component" value="Unassembled WGS sequence"/>
</dbReference>
<evidence type="ECO:0000256" key="4">
    <source>
        <dbReference type="ARBA" id="ARBA00022833"/>
    </source>
</evidence>
<dbReference type="Gene3D" id="3.40.630.10">
    <property type="entry name" value="Zn peptidases"/>
    <property type="match status" value="1"/>
</dbReference>
<dbReference type="InterPro" id="IPR043795">
    <property type="entry name" value="N-alpha-Ac-DABA-like"/>
</dbReference>
<evidence type="ECO:0000256" key="1">
    <source>
        <dbReference type="ARBA" id="ARBA00001947"/>
    </source>
</evidence>
<comment type="cofactor">
    <cofactor evidence="1">
        <name>Zn(2+)</name>
        <dbReference type="ChEBI" id="CHEBI:29105"/>
    </cofactor>
</comment>
<dbReference type="RefSeq" id="WP_310135889.1">
    <property type="nucleotide sequence ID" value="NZ_JAVDTR010000001.1"/>
</dbReference>
<dbReference type="GO" id="GO:0046872">
    <property type="term" value="F:metal ion binding"/>
    <property type="evidence" value="ECO:0007669"/>
    <property type="project" value="UniProtKB-KW"/>
</dbReference>
<reference evidence="6" key="1">
    <citation type="submission" date="2023-07" db="EMBL/GenBank/DDBJ databases">
        <title>Sorghum-associated microbial communities from plants grown in Nebraska, USA.</title>
        <authorList>
            <person name="Schachtman D."/>
        </authorList>
    </citation>
    <scope>NUCLEOTIDE SEQUENCE</scope>
    <source>
        <strain evidence="6">BE80</strain>
    </source>
</reference>
<dbReference type="EMBL" id="JAVDTR010000001">
    <property type="protein sequence ID" value="MDR6721761.1"/>
    <property type="molecule type" value="Genomic_DNA"/>
</dbReference>
<keyword evidence="3" id="KW-0378">Hydrolase</keyword>
<protein>
    <submittedName>
        <fullName evidence="6">Deacylase</fullName>
    </submittedName>
</protein>
<sequence>MHQSLSAASIFAKPYPVYASLEQAFRQQPSASVSRIQEIHEEQTIVLFLIKGIQEGPTVWVQAALHGDEHDGIIACAKLMNDIVPEHLSGNLILCPVTNPTAMLAGTNGSPLDGINLNRVFGQNATDASYSGRYGRWLANNIIAYADFLIDLHGGGRWLDVCPFAMVASDHEAAFERSMAALNKIPLIATYVCQSGTKGMLINEVCQQGIPAVLLESGGGNYWTSTAVDTHLQAVQMILDQLGVYPSEQYSQAEETPGMNRKPAQISDIVEMRFETSGLLTFSRQVGENARLGEELMRVLSYPGLEEQSIICPIEHGVILSIHAASTVHQNGYAVMLGKLA</sequence>
<evidence type="ECO:0000313" key="7">
    <source>
        <dbReference type="Proteomes" id="UP001254832"/>
    </source>
</evidence>
<dbReference type="InterPro" id="IPR055438">
    <property type="entry name" value="AstE_AspA_cat"/>
</dbReference>
<dbReference type="AlphaFoldDB" id="A0AAP5LKA0"/>
<evidence type="ECO:0000256" key="2">
    <source>
        <dbReference type="ARBA" id="ARBA00022723"/>
    </source>
</evidence>
<proteinExistence type="predicted"/>
<evidence type="ECO:0000313" key="6">
    <source>
        <dbReference type="EMBL" id="MDR6721761.1"/>
    </source>
</evidence>
<dbReference type="Pfam" id="PF24827">
    <property type="entry name" value="AstE_AspA_cat"/>
    <property type="match status" value="1"/>
</dbReference>
<keyword evidence="4" id="KW-0862">Zinc</keyword>
<feature type="domain" description="Succinylglutamate desuccinylase/Aspartoacylase catalytic" evidence="5">
    <location>
        <begin position="56"/>
        <end position="241"/>
    </location>
</feature>
<evidence type="ECO:0000256" key="3">
    <source>
        <dbReference type="ARBA" id="ARBA00022801"/>
    </source>
</evidence>
<dbReference type="SUPFAM" id="SSF53187">
    <property type="entry name" value="Zn-dependent exopeptidases"/>
    <property type="match status" value="1"/>
</dbReference>
<dbReference type="GO" id="GO:0016811">
    <property type="term" value="F:hydrolase activity, acting on carbon-nitrogen (but not peptide) bonds, in linear amides"/>
    <property type="evidence" value="ECO:0007669"/>
    <property type="project" value="InterPro"/>
</dbReference>
<name>A0AAP5LKA0_PAEAM</name>
<dbReference type="PIRSF" id="PIRSF039012">
    <property type="entry name" value="ASP"/>
    <property type="match status" value="1"/>
</dbReference>
<evidence type="ECO:0000259" key="5">
    <source>
        <dbReference type="Pfam" id="PF24827"/>
    </source>
</evidence>
<organism evidence="6 7">
    <name type="scientific">Paenibacillus amylolyticus</name>
    <dbReference type="NCBI Taxonomy" id="1451"/>
    <lineage>
        <taxon>Bacteria</taxon>
        <taxon>Bacillati</taxon>
        <taxon>Bacillota</taxon>
        <taxon>Bacilli</taxon>
        <taxon>Bacillales</taxon>
        <taxon>Paenibacillaceae</taxon>
        <taxon>Paenibacillus</taxon>
    </lineage>
</organism>
<dbReference type="GO" id="GO:0016788">
    <property type="term" value="F:hydrolase activity, acting on ester bonds"/>
    <property type="evidence" value="ECO:0007669"/>
    <property type="project" value="InterPro"/>
</dbReference>
<accession>A0AAP5LKA0</accession>
<comment type="caution">
    <text evidence="6">The sequence shown here is derived from an EMBL/GenBank/DDBJ whole genome shotgun (WGS) entry which is preliminary data.</text>
</comment>